<reference evidence="5 6" key="1">
    <citation type="submission" date="2018-06" db="EMBL/GenBank/DDBJ databases">
        <authorList>
            <consortium name="Pathogen Informatics"/>
            <person name="Doyle S."/>
        </authorList>
    </citation>
    <scope>NUCLEOTIDE SEQUENCE [LARGE SCALE GENOMIC DNA]</scope>
    <source>
        <strain evidence="5 6">NCTC12278</strain>
    </source>
</reference>
<evidence type="ECO:0000256" key="1">
    <source>
        <dbReference type="ARBA" id="ARBA00022723"/>
    </source>
</evidence>
<evidence type="ECO:0000259" key="4">
    <source>
        <dbReference type="PROSITE" id="PS51266"/>
    </source>
</evidence>
<dbReference type="KEGG" id="sfer:NCTC12278_00738"/>
<name>A0A2X3VF77_9STRE</name>
<evidence type="ECO:0000313" key="6">
    <source>
        <dbReference type="Proteomes" id="UP000249495"/>
    </source>
</evidence>
<organism evidence="5 6">
    <name type="scientific">Streptococcus ferus</name>
    <dbReference type="NCBI Taxonomy" id="1345"/>
    <lineage>
        <taxon>Bacteria</taxon>
        <taxon>Bacillati</taxon>
        <taxon>Bacillota</taxon>
        <taxon>Bacilli</taxon>
        <taxon>Lactobacillales</taxon>
        <taxon>Streptococcaceae</taxon>
        <taxon>Streptococcus</taxon>
    </lineage>
</organism>
<keyword evidence="6" id="KW-1185">Reference proteome</keyword>
<proteinExistence type="predicted"/>
<dbReference type="AlphaFoldDB" id="A0A2X3VF77"/>
<dbReference type="Proteomes" id="UP000249495">
    <property type="component" value="Chromosome 1"/>
</dbReference>
<dbReference type="InterPro" id="IPR008913">
    <property type="entry name" value="Znf_CHY"/>
</dbReference>
<keyword evidence="3" id="KW-0862">Zinc</keyword>
<dbReference type="GO" id="GO:0008270">
    <property type="term" value="F:zinc ion binding"/>
    <property type="evidence" value="ECO:0007669"/>
    <property type="project" value="UniProtKB-KW"/>
</dbReference>
<dbReference type="PROSITE" id="PS51266">
    <property type="entry name" value="ZF_CHY"/>
    <property type="match status" value="1"/>
</dbReference>
<accession>A0A2X3VF77</accession>
<dbReference type="EMBL" id="LS483343">
    <property type="protein sequence ID" value="SQF40104.1"/>
    <property type="molecule type" value="Genomic_DNA"/>
</dbReference>
<protein>
    <submittedName>
        <fullName evidence="5">Helper of Tim protein 13</fullName>
    </submittedName>
</protein>
<sequence length="105" mass="12589">MPTIYGDLVDQMTRCTDYSKDTDIIALKCFSCRKYYPCYHCHNRHENHLFEAYPEYLEKDKVVYCGACQTELTINEYKGQSVCPRCSHPFNPNCKRHYHIYFKEK</sequence>
<evidence type="ECO:0000256" key="2">
    <source>
        <dbReference type="ARBA" id="ARBA00022771"/>
    </source>
</evidence>
<dbReference type="PIRSF" id="PIRSF017292">
    <property type="entry name" value="UCP017292_Znf_CHY"/>
    <property type="match status" value="1"/>
</dbReference>
<gene>
    <name evidence="5" type="primary">hot13</name>
    <name evidence="5" type="ORF">NCTC12278_00738</name>
</gene>
<dbReference type="OrthoDB" id="882119at2"/>
<keyword evidence="2" id="KW-0863">Zinc-finger</keyword>
<dbReference type="InterPro" id="IPR037274">
    <property type="entry name" value="Znf_CHY_sf"/>
</dbReference>
<dbReference type="SUPFAM" id="SSF161219">
    <property type="entry name" value="CHY zinc finger-like"/>
    <property type="match status" value="1"/>
</dbReference>
<feature type="domain" description="CHY-type" evidence="4">
    <location>
        <begin position="8"/>
        <end position="88"/>
    </location>
</feature>
<dbReference type="InterPro" id="IPR016694">
    <property type="entry name" value="UCP017292"/>
</dbReference>
<evidence type="ECO:0000313" key="5">
    <source>
        <dbReference type="EMBL" id="SQF40104.1"/>
    </source>
</evidence>
<evidence type="ECO:0000256" key="3">
    <source>
        <dbReference type="ARBA" id="ARBA00022833"/>
    </source>
</evidence>
<keyword evidence="1" id="KW-0479">Metal-binding</keyword>
<dbReference type="RefSeq" id="WP_081601027.1">
    <property type="nucleotide sequence ID" value="NZ_LS483343.1"/>
</dbReference>